<comment type="caution">
    <text evidence="1">The sequence shown here is derived from an EMBL/GenBank/DDBJ whole genome shotgun (WGS) entry which is preliminary data.</text>
</comment>
<accession>A0ACB9Q058</accession>
<proteinExistence type="predicted"/>
<name>A0ACB9Q058_BAUVA</name>
<gene>
    <name evidence="1" type="ORF">L6164_002596</name>
</gene>
<sequence length="243" mass="26388">MPCQCYKTGKASTFEAGGKTCSCKGPQSTEEGSFLAECNALKGIRHRNLVKLLTCCFSTDYNGNDFKALVFEFLTNGSLEKWLHPEGSENQPLHFLQKLNIAIDVASALCYLHNECELPIVHCDLKPSNILFDADLVAKVSDFGLARLLSATTQVSETKSSSIGLKGSVGYAAPDPILPEEEEEEETGEIIQRSIVSILEIGLACSGKSPEGRMNVEAVTLQLQTVKRVFLGATSGVRSWIKP</sequence>
<dbReference type="EMBL" id="CM039427">
    <property type="protein sequence ID" value="KAI4353664.1"/>
    <property type="molecule type" value="Genomic_DNA"/>
</dbReference>
<reference evidence="1 2" key="1">
    <citation type="journal article" date="2022" name="DNA Res.">
        <title>Chromosomal-level genome assembly of the orchid tree Bauhinia variegata (Leguminosae; Cercidoideae) supports the allotetraploid origin hypothesis of Bauhinia.</title>
        <authorList>
            <person name="Zhong Y."/>
            <person name="Chen Y."/>
            <person name="Zheng D."/>
            <person name="Pang J."/>
            <person name="Liu Y."/>
            <person name="Luo S."/>
            <person name="Meng S."/>
            <person name="Qian L."/>
            <person name="Wei D."/>
            <person name="Dai S."/>
            <person name="Zhou R."/>
        </authorList>
    </citation>
    <scope>NUCLEOTIDE SEQUENCE [LARGE SCALE GENOMIC DNA]</scope>
    <source>
        <strain evidence="1">BV-YZ2020</strain>
    </source>
</reference>
<evidence type="ECO:0000313" key="2">
    <source>
        <dbReference type="Proteomes" id="UP000828941"/>
    </source>
</evidence>
<keyword evidence="2" id="KW-1185">Reference proteome</keyword>
<dbReference type="Proteomes" id="UP000828941">
    <property type="component" value="Chromosome 2"/>
</dbReference>
<evidence type="ECO:0000313" key="1">
    <source>
        <dbReference type="EMBL" id="KAI4353664.1"/>
    </source>
</evidence>
<organism evidence="1 2">
    <name type="scientific">Bauhinia variegata</name>
    <name type="common">Purple orchid tree</name>
    <name type="synonym">Phanera variegata</name>
    <dbReference type="NCBI Taxonomy" id="167791"/>
    <lineage>
        <taxon>Eukaryota</taxon>
        <taxon>Viridiplantae</taxon>
        <taxon>Streptophyta</taxon>
        <taxon>Embryophyta</taxon>
        <taxon>Tracheophyta</taxon>
        <taxon>Spermatophyta</taxon>
        <taxon>Magnoliopsida</taxon>
        <taxon>eudicotyledons</taxon>
        <taxon>Gunneridae</taxon>
        <taxon>Pentapetalae</taxon>
        <taxon>rosids</taxon>
        <taxon>fabids</taxon>
        <taxon>Fabales</taxon>
        <taxon>Fabaceae</taxon>
        <taxon>Cercidoideae</taxon>
        <taxon>Cercideae</taxon>
        <taxon>Bauhiniinae</taxon>
        <taxon>Bauhinia</taxon>
    </lineage>
</organism>
<protein>
    <submittedName>
        <fullName evidence="1">Uncharacterized protein</fullName>
    </submittedName>
</protein>